<evidence type="ECO:0000259" key="8">
    <source>
        <dbReference type="PROSITE" id="PS50110"/>
    </source>
</evidence>
<evidence type="ECO:0000259" key="7">
    <source>
        <dbReference type="PROSITE" id="PS50045"/>
    </source>
</evidence>
<evidence type="ECO:0000256" key="4">
    <source>
        <dbReference type="ARBA" id="ARBA00023125"/>
    </source>
</evidence>
<dbReference type="InterPro" id="IPR058031">
    <property type="entry name" value="AAA_lid_NorR"/>
</dbReference>
<evidence type="ECO:0000256" key="1">
    <source>
        <dbReference type="ARBA" id="ARBA00022741"/>
    </source>
</evidence>
<dbReference type="CDD" id="cd17534">
    <property type="entry name" value="REC_DC-like"/>
    <property type="match status" value="1"/>
</dbReference>
<feature type="domain" description="Response regulatory" evidence="8">
    <location>
        <begin position="4"/>
        <end position="118"/>
    </location>
</feature>
<dbReference type="AlphaFoldDB" id="A0A965ZL76"/>
<dbReference type="SMART" id="SM00382">
    <property type="entry name" value="AAA"/>
    <property type="match status" value="1"/>
</dbReference>
<keyword evidence="10" id="KW-1185">Reference proteome</keyword>
<comment type="caution">
    <text evidence="9">The sequence shown here is derived from an EMBL/GenBank/DDBJ whole genome shotgun (WGS) entry which is preliminary data.</text>
</comment>
<dbReference type="PROSITE" id="PS00688">
    <property type="entry name" value="SIGMA54_INTERACT_3"/>
    <property type="match status" value="1"/>
</dbReference>
<dbReference type="Proteomes" id="UP000638732">
    <property type="component" value="Unassembled WGS sequence"/>
</dbReference>
<dbReference type="GO" id="GO:0003677">
    <property type="term" value="F:DNA binding"/>
    <property type="evidence" value="ECO:0007669"/>
    <property type="project" value="UniProtKB-KW"/>
</dbReference>
<name>A0A965ZL76_9SPHI</name>
<evidence type="ECO:0000256" key="5">
    <source>
        <dbReference type="ARBA" id="ARBA00023163"/>
    </source>
</evidence>
<feature type="modified residue" description="4-aspartylphosphate" evidence="6">
    <location>
        <position position="54"/>
    </location>
</feature>
<dbReference type="PROSITE" id="PS50045">
    <property type="entry name" value="SIGMA54_INTERACT_4"/>
    <property type="match status" value="1"/>
</dbReference>
<keyword evidence="3" id="KW-0805">Transcription regulation</keyword>
<dbReference type="Gene3D" id="1.10.8.60">
    <property type="match status" value="1"/>
</dbReference>
<dbReference type="PROSITE" id="PS00675">
    <property type="entry name" value="SIGMA54_INTERACT_1"/>
    <property type="match status" value="1"/>
</dbReference>
<keyword evidence="5" id="KW-0804">Transcription</keyword>
<dbReference type="InterPro" id="IPR027417">
    <property type="entry name" value="P-loop_NTPase"/>
</dbReference>
<dbReference type="Gene3D" id="3.40.50.2300">
    <property type="match status" value="1"/>
</dbReference>
<evidence type="ECO:0000256" key="2">
    <source>
        <dbReference type="ARBA" id="ARBA00022840"/>
    </source>
</evidence>
<dbReference type="GO" id="GO:0000160">
    <property type="term" value="P:phosphorelay signal transduction system"/>
    <property type="evidence" value="ECO:0007669"/>
    <property type="project" value="InterPro"/>
</dbReference>
<accession>A0A965ZL76</accession>
<reference evidence="9" key="2">
    <citation type="submission" date="2020-10" db="EMBL/GenBank/DDBJ databases">
        <title>Mucilaginibacter sp. nov., isolated from soil.</title>
        <authorList>
            <person name="Jeon C.O."/>
        </authorList>
    </citation>
    <scope>NUCLEOTIDE SEQUENCE</scope>
    <source>
        <strain evidence="9">R11</strain>
    </source>
</reference>
<dbReference type="EMBL" id="WWEO01000045">
    <property type="protein sequence ID" value="NCD72117.1"/>
    <property type="molecule type" value="Genomic_DNA"/>
</dbReference>
<dbReference type="Pfam" id="PF00158">
    <property type="entry name" value="Sigma54_activat"/>
    <property type="match status" value="1"/>
</dbReference>
<dbReference type="SUPFAM" id="SSF46689">
    <property type="entry name" value="Homeodomain-like"/>
    <property type="match status" value="1"/>
</dbReference>
<proteinExistence type="predicted"/>
<dbReference type="PROSITE" id="PS00676">
    <property type="entry name" value="SIGMA54_INTERACT_2"/>
    <property type="match status" value="1"/>
</dbReference>
<dbReference type="InterPro" id="IPR025944">
    <property type="entry name" value="Sigma_54_int_dom_CS"/>
</dbReference>
<keyword evidence="2" id="KW-0067">ATP-binding</keyword>
<gene>
    <name evidence="9" type="ORF">GSY63_22330</name>
</gene>
<dbReference type="InterPro" id="IPR025662">
    <property type="entry name" value="Sigma_54_int_dom_ATP-bd_1"/>
</dbReference>
<protein>
    <submittedName>
        <fullName evidence="9">Response regulator</fullName>
    </submittedName>
</protein>
<keyword evidence="1" id="KW-0547">Nucleotide-binding</keyword>
<dbReference type="CDD" id="cd00009">
    <property type="entry name" value="AAA"/>
    <property type="match status" value="1"/>
</dbReference>
<dbReference type="InterPro" id="IPR002078">
    <property type="entry name" value="Sigma_54_int"/>
</dbReference>
<dbReference type="InterPro" id="IPR001789">
    <property type="entry name" value="Sig_transdc_resp-reg_receiver"/>
</dbReference>
<evidence type="ECO:0000313" key="9">
    <source>
        <dbReference type="EMBL" id="NCD72117.1"/>
    </source>
</evidence>
<dbReference type="SMART" id="SM00448">
    <property type="entry name" value="REC"/>
    <property type="match status" value="1"/>
</dbReference>
<dbReference type="GO" id="GO:0006355">
    <property type="term" value="P:regulation of DNA-templated transcription"/>
    <property type="evidence" value="ECO:0007669"/>
    <property type="project" value="InterPro"/>
</dbReference>
<dbReference type="InterPro" id="IPR009057">
    <property type="entry name" value="Homeodomain-like_sf"/>
</dbReference>
<dbReference type="Gene3D" id="1.10.10.60">
    <property type="entry name" value="Homeodomain-like"/>
    <property type="match status" value="1"/>
</dbReference>
<dbReference type="InterPro" id="IPR025943">
    <property type="entry name" value="Sigma_54_int_dom_ATP-bd_2"/>
</dbReference>
<dbReference type="RefSeq" id="WP_166588078.1">
    <property type="nucleotide sequence ID" value="NZ_WWEO01000045.1"/>
</dbReference>
<evidence type="ECO:0000313" key="10">
    <source>
        <dbReference type="Proteomes" id="UP000638732"/>
    </source>
</evidence>
<dbReference type="Gene3D" id="3.40.50.300">
    <property type="entry name" value="P-loop containing nucleotide triphosphate hydrolases"/>
    <property type="match status" value="1"/>
</dbReference>
<dbReference type="PROSITE" id="PS50110">
    <property type="entry name" value="RESPONSE_REGULATORY"/>
    <property type="match status" value="1"/>
</dbReference>
<dbReference type="SUPFAM" id="SSF52172">
    <property type="entry name" value="CheY-like"/>
    <property type="match status" value="1"/>
</dbReference>
<dbReference type="Pfam" id="PF00072">
    <property type="entry name" value="Response_reg"/>
    <property type="match status" value="1"/>
</dbReference>
<keyword evidence="6" id="KW-0597">Phosphoprotein</keyword>
<keyword evidence="4" id="KW-0238">DNA-binding</keyword>
<dbReference type="GO" id="GO:0005524">
    <property type="term" value="F:ATP binding"/>
    <property type="evidence" value="ECO:0007669"/>
    <property type="project" value="UniProtKB-KW"/>
</dbReference>
<dbReference type="InterPro" id="IPR003593">
    <property type="entry name" value="AAA+_ATPase"/>
</dbReference>
<dbReference type="PANTHER" id="PTHR32071:SF117">
    <property type="entry name" value="PTS-DEPENDENT DIHYDROXYACETONE KINASE OPERON REGULATORY PROTEIN-RELATED"/>
    <property type="match status" value="1"/>
</dbReference>
<dbReference type="InterPro" id="IPR011006">
    <property type="entry name" value="CheY-like_superfamily"/>
</dbReference>
<reference evidence="9" key="1">
    <citation type="submission" date="2020-01" db="EMBL/GenBank/DDBJ databases">
        <authorList>
            <person name="Seo Y.L."/>
        </authorList>
    </citation>
    <scope>NUCLEOTIDE SEQUENCE</scope>
    <source>
        <strain evidence="9">R11</strain>
    </source>
</reference>
<dbReference type="SUPFAM" id="SSF52540">
    <property type="entry name" value="P-loop containing nucleoside triphosphate hydrolases"/>
    <property type="match status" value="1"/>
</dbReference>
<dbReference type="Pfam" id="PF25601">
    <property type="entry name" value="AAA_lid_14"/>
    <property type="match status" value="1"/>
</dbReference>
<evidence type="ECO:0000256" key="6">
    <source>
        <dbReference type="PROSITE-ProRule" id="PRU00169"/>
    </source>
</evidence>
<dbReference type="PANTHER" id="PTHR32071">
    <property type="entry name" value="TRANSCRIPTIONAL REGULATORY PROTEIN"/>
    <property type="match status" value="1"/>
</dbReference>
<feature type="domain" description="Sigma-54 factor interaction" evidence="7">
    <location>
        <begin position="336"/>
        <end position="565"/>
    </location>
</feature>
<organism evidence="9 10">
    <name type="scientific">Mucilaginibacter agri</name>
    <dbReference type="NCBI Taxonomy" id="2695265"/>
    <lineage>
        <taxon>Bacteria</taxon>
        <taxon>Pseudomonadati</taxon>
        <taxon>Bacteroidota</taxon>
        <taxon>Sphingobacteriia</taxon>
        <taxon>Sphingobacteriales</taxon>
        <taxon>Sphingobacteriaceae</taxon>
        <taxon>Mucilaginibacter</taxon>
    </lineage>
</organism>
<evidence type="ECO:0000256" key="3">
    <source>
        <dbReference type="ARBA" id="ARBA00023015"/>
    </source>
</evidence>
<sequence>MKKKILIVEDESLIAYDLKLILIRAGYKVSGIADSVAEALEMIEEEEPDMVLLDIYLKGSLTGIDLAKKLTVKNIAFIYLSANFQESILEKAKETQPYGFLVKPFREKELLITLDVAFYRHQNSIESKLRQEQLLEDLFKNIVAESGEWEQKLLKIVRNIQPYVPFDYITIILNNAGDIPNNGLSYLRTGFDEYETIGTDDFMKMIGVNTPELKKMAEDSPLSTKTEFYNNADFNDIIRYYPIKRLIAKNLKVQSFLNLPLLMAKGQIISCSFYSRKPDCYAPDHVKLLSRLQQSLVTAITSIVPIERFAVRASQPEDIAASTSKTVSAPVNFDNIIAKSHQMLTILDHVSIVAPLDTSVLILGESGTGKERIAKSIHNLSPRKHKPLVIINCAALPSNLIESELFGFEKGAFTGAQEKRIGKFEMANEGTIFLDEIGEMPAELQVKLLRVLQEQEIERIGGKGVIKINVRIIAATNRNLEKEVEEGRFRLDLYYRLCVFPISIPALRERKEDIPLLAQFFIDRLSQKIAKPITGFSPEALNQLINYGWPGNVRELEHLIERSILLADGPVIKEVQLPKFNNLKPTDYTTETTVVKTIDENAREHILNVLQSCNGKINGENGAAEILGLKPSTLHSKLKKLGIKRNSRY</sequence>
<dbReference type="FunFam" id="3.40.50.300:FF:000006">
    <property type="entry name" value="DNA-binding transcriptional regulator NtrC"/>
    <property type="match status" value="1"/>
</dbReference>